<reference evidence="3" key="1">
    <citation type="submission" date="2020-08" db="EMBL/GenBank/DDBJ databases">
        <title>Multicomponent nature underlies the extraordinary mechanical properties of spider dragline silk.</title>
        <authorList>
            <person name="Kono N."/>
            <person name="Nakamura H."/>
            <person name="Mori M."/>
            <person name="Yoshida Y."/>
            <person name="Ohtoshi R."/>
            <person name="Malay A.D."/>
            <person name="Moran D.A.P."/>
            <person name="Tomita M."/>
            <person name="Numata K."/>
            <person name="Arakawa K."/>
        </authorList>
    </citation>
    <scope>NUCLEOTIDE SEQUENCE</scope>
</reference>
<dbReference type="EMBL" id="BMAW01119056">
    <property type="protein sequence ID" value="GFT82817.1"/>
    <property type="molecule type" value="Genomic_DNA"/>
</dbReference>
<dbReference type="Proteomes" id="UP000887013">
    <property type="component" value="Unassembled WGS sequence"/>
</dbReference>
<dbReference type="AlphaFoldDB" id="A0A8X6PPY1"/>
<dbReference type="OrthoDB" id="9909311at2759"/>
<name>A0A8X6PPY1_NEPPI</name>
<gene>
    <name evidence="3" type="ORF">NPIL_459141</name>
</gene>
<keyword evidence="1" id="KW-0238">DNA-binding</keyword>
<proteinExistence type="predicted"/>
<dbReference type="Pfam" id="PF03221">
    <property type="entry name" value="HTH_Tnp_Tc5"/>
    <property type="match status" value="1"/>
</dbReference>
<evidence type="ECO:0000313" key="3">
    <source>
        <dbReference type="EMBL" id="GFT82817.1"/>
    </source>
</evidence>
<evidence type="ECO:0000256" key="1">
    <source>
        <dbReference type="ARBA" id="ARBA00023125"/>
    </source>
</evidence>
<accession>A0A8X6PPY1</accession>
<dbReference type="Gene3D" id="1.10.10.60">
    <property type="entry name" value="Homeodomain-like"/>
    <property type="match status" value="1"/>
</dbReference>
<feature type="domain" description="HTH CENPB-type" evidence="2">
    <location>
        <begin position="36"/>
        <end position="73"/>
    </location>
</feature>
<keyword evidence="4" id="KW-1185">Reference proteome</keyword>
<comment type="caution">
    <text evidence="3">The sequence shown here is derived from an EMBL/GenBank/DDBJ whole genome shotgun (WGS) entry which is preliminary data.</text>
</comment>
<dbReference type="InterPro" id="IPR006600">
    <property type="entry name" value="HTH_CenpB_DNA-bd_dom"/>
</dbReference>
<organism evidence="3 4">
    <name type="scientific">Nephila pilipes</name>
    <name type="common">Giant wood spider</name>
    <name type="synonym">Nephila maculata</name>
    <dbReference type="NCBI Taxonomy" id="299642"/>
    <lineage>
        <taxon>Eukaryota</taxon>
        <taxon>Metazoa</taxon>
        <taxon>Ecdysozoa</taxon>
        <taxon>Arthropoda</taxon>
        <taxon>Chelicerata</taxon>
        <taxon>Arachnida</taxon>
        <taxon>Araneae</taxon>
        <taxon>Araneomorphae</taxon>
        <taxon>Entelegynae</taxon>
        <taxon>Araneoidea</taxon>
        <taxon>Nephilidae</taxon>
        <taxon>Nephila</taxon>
    </lineage>
</organism>
<evidence type="ECO:0000259" key="2">
    <source>
        <dbReference type="Pfam" id="PF03221"/>
    </source>
</evidence>
<evidence type="ECO:0000313" key="4">
    <source>
        <dbReference type="Proteomes" id="UP000887013"/>
    </source>
</evidence>
<protein>
    <recommendedName>
        <fullName evidence="2">HTH CENPB-type domain-containing protein</fullName>
    </recommendedName>
</protein>
<sequence>MIIELSLARVYRVVVAERLRRWTRNPLGSSRYKQDRTSSIPLDRNILRERAPEIAASNDMDNFSASNEWISHLKIFHGDDDNADEERSPEAKDAFDMKLSDKIHAVS</sequence>